<keyword evidence="1" id="KW-0812">Transmembrane</keyword>
<evidence type="ECO:0000313" key="3">
    <source>
        <dbReference type="Proteomes" id="UP000838756"/>
    </source>
</evidence>
<gene>
    <name evidence="2" type="primary">jg27370</name>
    <name evidence="2" type="ORF">PAEG_LOCUS3596</name>
</gene>
<dbReference type="InterPro" id="IPR019748">
    <property type="entry name" value="FERM_central"/>
</dbReference>
<feature type="non-terminal residue" evidence="2">
    <location>
        <position position="1"/>
    </location>
</feature>
<keyword evidence="1" id="KW-0472">Membrane</keyword>
<dbReference type="EMBL" id="CAKXAJ010011637">
    <property type="protein sequence ID" value="CAH2215353.1"/>
    <property type="molecule type" value="Genomic_DNA"/>
</dbReference>
<dbReference type="OrthoDB" id="6589456at2759"/>
<dbReference type="Gene3D" id="1.20.80.10">
    <property type="match status" value="1"/>
</dbReference>
<dbReference type="CDD" id="cd14473">
    <property type="entry name" value="FERM_B-lobe"/>
    <property type="match status" value="1"/>
</dbReference>
<dbReference type="InterPro" id="IPR014352">
    <property type="entry name" value="FERM/acyl-CoA-bd_prot_sf"/>
</dbReference>
<keyword evidence="1" id="KW-1133">Transmembrane helix</keyword>
<dbReference type="SUPFAM" id="SSF47031">
    <property type="entry name" value="Second domain of FERM"/>
    <property type="match status" value="1"/>
</dbReference>
<proteinExistence type="predicted"/>
<dbReference type="AlphaFoldDB" id="A0A8S4QLX8"/>
<comment type="caution">
    <text evidence="2">The sequence shown here is derived from an EMBL/GenBank/DDBJ whole genome shotgun (WGS) entry which is preliminary data.</text>
</comment>
<keyword evidence="3" id="KW-1185">Reference proteome</keyword>
<organism evidence="2 3">
    <name type="scientific">Pararge aegeria aegeria</name>
    <dbReference type="NCBI Taxonomy" id="348720"/>
    <lineage>
        <taxon>Eukaryota</taxon>
        <taxon>Metazoa</taxon>
        <taxon>Ecdysozoa</taxon>
        <taxon>Arthropoda</taxon>
        <taxon>Hexapoda</taxon>
        <taxon>Insecta</taxon>
        <taxon>Pterygota</taxon>
        <taxon>Neoptera</taxon>
        <taxon>Endopterygota</taxon>
        <taxon>Lepidoptera</taxon>
        <taxon>Glossata</taxon>
        <taxon>Ditrysia</taxon>
        <taxon>Papilionoidea</taxon>
        <taxon>Nymphalidae</taxon>
        <taxon>Satyrinae</taxon>
        <taxon>Satyrini</taxon>
        <taxon>Parargina</taxon>
        <taxon>Pararge</taxon>
    </lineage>
</organism>
<evidence type="ECO:0000256" key="1">
    <source>
        <dbReference type="SAM" id="Phobius"/>
    </source>
</evidence>
<dbReference type="Proteomes" id="UP000838756">
    <property type="component" value="Unassembled WGS sequence"/>
</dbReference>
<dbReference type="InterPro" id="IPR035963">
    <property type="entry name" value="FERM_2"/>
</dbReference>
<evidence type="ECO:0000313" key="2">
    <source>
        <dbReference type="EMBL" id="CAH2215353.1"/>
    </source>
</evidence>
<reference evidence="2" key="1">
    <citation type="submission" date="2022-03" db="EMBL/GenBank/DDBJ databases">
        <authorList>
            <person name="Lindestad O."/>
        </authorList>
    </citation>
    <scope>NUCLEOTIDE SEQUENCE</scope>
</reference>
<accession>A0A8S4QLX8</accession>
<sequence>RLTCSNITYALLASYVLQSEVGDREARVSTTLLSAHDSVPLHVLTPDLEEKIDELYRKHNFLNLLIQTSIILAAMIGVLKIVIVIMDSRLAQFAAILLSESKAVG</sequence>
<feature type="transmembrane region" description="Helical" evidence="1">
    <location>
        <begin position="64"/>
        <end position="86"/>
    </location>
</feature>
<protein>
    <submittedName>
        <fullName evidence="2">Jg27370 protein</fullName>
    </submittedName>
</protein>
<name>A0A8S4QLX8_9NEOP</name>